<name>A0A1I7RX00_BURXY</name>
<evidence type="ECO:0000313" key="3">
    <source>
        <dbReference type="EMBL" id="CAG9121234.1"/>
    </source>
</evidence>
<feature type="compositionally biased region" description="Acidic residues" evidence="1">
    <location>
        <begin position="397"/>
        <end position="406"/>
    </location>
</feature>
<feature type="compositionally biased region" description="Acidic residues" evidence="1">
    <location>
        <begin position="374"/>
        <end position="389"/>
    </location>
</feature>
<dbReference type="OrthoDB" id="10629385at2759"/>
<evidence type="ECO:0000313" key="2">
    <source>
        <dbReference type="EMBL" id="CAD5230316.1"/>
    </source>
</evidence>
<feature type="region of interest" description="Disordered" evidence="1">
    <location>
        <begin position="1"/>
        <end position="190"/>
    </location>
</feature>
<dbReference type="EMBL" id="CAJFDI010000005">
    <property type="protein sequence ID" value="CAD5230316.1"/>
    <property type="molecule type" value="Genomic_DNA"/>
</dbReference>
<sequence length="406" mass="45810">MAPPRSRYGAAPSPWQTSPGQGSAWGASAARSPWAQPTPSWQSDRGVFSDPYAHSHPADYPPAYSRPDPYDPYAGAYAGYGAPEYPSLFPPAASYAPRPLPMLAQSRPNFKRPSNQNKRPQQQKQQPAQTKKKPVQKQSLPVKSQNKGGKAIKTGSGGENNKPQQQQQKKEQPKPRPQQKNGEPKDPVVLCESDPVDKFLETSKGISESRRKQIRFKVMRLFSYNGIQMRTVTEQPGTFSKRGDIHMKIFFSKFFPEIFEISATGNDVDDVAYDLIVQLVNKLHEFGILEKKVIVNLASKKHGYKHELYNRGKLCIAVMKEELEKEEFDSEFRDGTRNSTPEESETLQAALKRAADRISNDDLPKDERAKPAEDEPNDDSAQLEEEIKEEDIKSEEKEEYELTDEV</sequence>
<reference evidence="3" key="2">
    <citation type="submission" date="2020-08" db="EMBL/GenBank/DDBJ databases">
        <authorList>
            <person name="Kikuchi T."/>
        </authorList>
    </citation>
    <scope>NUCLEOTIDE SEQUENCE</scope>
    <source>
        <strain evidence="2">Ka4C1</strain>
    </source>
</reference>
<gene>
    <name evidence="2" type="ORF">BXYJ_LOCUS10926</name>
</gene>
<feature type="region of interest" description="Disordered" evidence="1">
    <location>
        <begin position="327"/>
        <end position="406"/>
    </location>
</feature>
<dbReference type="AlphaFoldDB" id="A0A1I7RX00"/>
<protein>
    <submittedName>
        <fullName evidence="2">(pine wood nematode) hypothetical protein</fullName>
    </submittedName>
</protein>
<feature type="compositionally biased region" description="Low complexity" evidence="1">
    <location>
        <begin position="116"/>
        <end position="129"/>
    </location>
</feature>
<dbReference type="WBParaSite" id="BXY_0526300.1">
    <property type="protein sequence ID" value="BXY_0526300.1"/>
    <property type="gene ID" value="BXY_0526300"/>
</dbReference>
<feature type="compositionally biased region" description="Low complexity" evidence="1">
    <location>
        <begin position="71"/>
        <end position="83"/>
    </location>
</feature>
<reference evidence="6" key="1">
    <citation type="submission" date="2016-11" db="UniProtKB">
        <authorList>
            <consortium name="WormBaseParasite"/>
        </authorList>
    </citation>
    <scope>IDENTIFICATION</scope>
</reference>
<feature type="compositionally biased region" description="Basic and acidic residues" evidence="1">
    <location>
        <begin position="353"/>
        <end position="373"/>
    </location>
</feature>
<dbReference type="EMBL" id="CAJFCV020000005">
    <property type="protein sequence ID" value="CAG9121234.1"/>
    <property type="molecule type" value="Genomic_DNA"/>
</dbReference>
<evidence type="ECO:0000313" key="6">
    <source>
        <dbReference type="WBParaSite" id="BXY_0526300.1"/>
    </source>
</evidence>
<dbReference type="Proteomes" id="UP000582659">
    <property type="component" value="Unassembled WGS sequence"/>
</dbReference>
<proteinExistence type="predicted"/>
<evidence type="ECO:0000313" key="5">
    <source>
        <dbReference type="Proteomes" id="UP000659654"/>
    </source>
</evidence>
<keyword evidence="5" id="KW-1185">Reference proteome</keyword>
<dbReference type="Proteomes" id="UP000659654">
    <property type="component" value="Unassembled WGS sequence"/>
</dbReference>
<feature type="compositionally biased region" description="Polar residues" evidence="1">
    <location>
        <begin position="106"/>
        <end position="115"/>
    </location>
</feature>
<evidence type="ECO:0000313" key="4">
    <source>
        <dbReference type="Proteomes" id="UP000095284"/>
    </source>
</evidence>
<accession>A0A1I7RX00</accession>
<dbReference type="Proteomes" id="UP000095284">
    <property type="component" value="Unplaced"/>
</dbReference>
<organism evidence="4 6">
    <name type="scientific">Bursaphelenchus xylophilus</name>
    <name type="common">Pinewood nematode worm</name>
    <name type="synonym">Aphelenchoides xylophilus</name>
    <dbReference type="NCBI Taxonomy" id="6326"/>
    <lineage>
        <taxon>Eukaryota</taxon>
        <taxon>Metazoa</taxon>
        <taxon>Ecdysozoa</taxon>
        <taxon>Nematoda</taxon>
        <taxon>Chromadorea</taxon>
        <taxon>Rhabditida</taxon>
        <taxon>Tylenchina</taxon>
        <taxon>Tylenchomorpha</taxon>
        <taxon>Aphelenchoidea</taxon>
        <taxon>Aphelenchoididae</taxon>
        <taxon>Bursaphelenchus</taxon>
    </lineage>
</organism>
<evidence type="ECO:0000256" key="1">
    <source>
        <dbReference type="SAM" id="MobiDB-lite"/>
    </source>
</evidence>